<accession>A0A0E0DM20</accession>
<organism evidence="2">
    <name type="scientific">Oryza meridionalis</name>
    <dbReference type="NCBI Taxonomy" id="40149"/>
    <lineage>
        <taxon>Eukaryota</taxon>
        <taxon>Viridiplantae</taxon>
        <taxon>Streptophyta</taxon>
        <taxon>Embryophyta</taxon>
        <taxon>Tracheophyta</taxon>
        <taxon>Spermatophyta</taxon>
        <taxon>Magnoliopsida</taxon>
        <taxon>Liliopsida</taxon>
        <taxon>Poales</taxon>
        <taxon>Poaceae</taxon>
        <taxon>BOP clade</taxon>
        <taxon>Oryzoideae</taxon>
        <taxon>Oryzeae</taxon>
        <taxon>Oryzinae</taxon>
        <taxon>Oryza</taxon>
    </lineage>
</organism>
<evidence type="ECO:0000256" key="1">
    <source>
        <dbReference type="SAM" id="MobiDB-lite"/>
    </source>
</evidence>
<proteinExistence type="predicted"/>
<reference evidence="2" key="2">
    <citation type="submission" date="2018-05" db="EMBL/GenBank/DDBJ databases">
        <title>OmerRS3 (Oryza meridionalis Reference Sequence Version 3).</title>
        <authorList>
            <person name="Zhang J."/>
            <person name="Kudrna D."/>
            <person name="Lee S."/>
            <person name="Talag J."/>
            <person name="Welchert J."/>
            <person name="Wing R.A."/>
        </authorList>
    </citation>
    <scope>NUCLEOTIDE SEQUENCE [LARGE SCALE GENOMIC DNA]</scope>
    <source>
        <strain evidence="2">cv. OR44</strain>
    </source>
</reference>
<feature type="region of interest" description="Disordered" evidence="1">
    <location>
        <begin position="41"/>
        <end position="60"/>
    </location>
</feature>
<keyword evidence="3" id="KW-1185">Reference proteome</keyword>
<dbReference type="Gramene" id="OMERI05G03310.1">
    <property type="protein sequence ID" value="OMERI05G03310.1"/>
    <property type="gene ID" value="OMERI05G03310"/>
</dbReference>
<protein>
    <submittedName>
        <fullName evidence="2">Uncharacterized protein</fullName>
    </submittedName>
</protein>
<reference evidence="2" key="1">
    <citation type="submission" date="2015-04" db="UniProtKB">
        <authorList>
            <consortium name="EnsemblPlants"/>
        </authorList>
    </citation>
    <scope>IDENTIFICATION</scope>
</reference>
<evidence type="ECO:0000313" key="2">
    <source>
        <dbReference type="EnsemblPlants" id="OMERI05G03310.1"/>
    </source>
</evidence>
<dbReference type="Proteomes" id="UP000008021">
    <property type="component" value="Chromosome 5"/>
</dbReference>
<dbReference type="AlphaFoldDB" id="A0A0E0DM20"/>
<sequence>MLASVSLIGHQISNGAGAYSVMPLQPPLALHVFPSFHVTRKEENLSGQEEASPRTSKTTGSYFLVATGEERMITATNSEGKAKLLKASFSERN</sequence>
<feature type="compositionally biased region" description="Polar residues" evidence="1">
    <location>
        <begin position="45"/>
        <end position="60"/>
    </location>
</feature>
<dbReference type="HOGENOM" id="CLU_186376_0_0_1"/>
<dbReference type="EnsemblPlants" id="OMERI05G03310.1">
    <property type="protein sequence ID" value="OMERI05G03310.1"/>
    <property type="gene ID" value="OMERI05G03310"/>
</dbReference>
<name>A0A0E0DM20_9ORYZ</name>
<evidence type="ECO:0000313" key="3">
    <source>
        <dbReference type="Proteomes" id="UP000008021"/>
    </source>
</evidence>